<evidence type="ECO:0000256" key="2">
    <source>
        <dbReference type="ARBA" id="ARBA00022448"/>
    </source>
</evidence>
<dbReference type="AlphaFoldDB" id="A0A4R5NEC1"/>
<evidence type="ECO:0000313" key="7">
    <source>
        <dbReference type="EMBL" id="TDG71785.1"/>
    </source>
</evidence>
<dbReference type="PANTHER" id="PTHR11101">
    <property type="entry name" value="PHOSPHATE TRANSPORTER"/>
    <property type="match status" value="1"/>
</dbReference>
<keyword evidence="3 6" id="KW-0812">Transmembrane</keyword>
<evidence type="ECO:0000256" key="5">
    <source>
        <dbReference type="ARBA" id="ARBA00023136"/>
    </source>
</evidence>
<dbReference type="RefSeq" id="WP_010020625.1">
    <property type="nucleotide sequence ID" value="NZ_CP162899.1"/>
</dbReference>
<accession>A0A4R5NEC1</accession>
<feature type="transmembrane region" description="Helical" evidence="6">
    <location>
        <begin position="313"/>
        <end position="330"/>
    </location>
</feature>
<keyword evidence="5 6" id="KW-0472">Membrane</keyword>
<feature type="transmembrane region" description="Helical" evidence="6">
    <location>
        <begin position="169"/>
        <end position="189"/>
    </location>
</feature>
<evidence type="ECO:0000313" key="8">
    <source>
        <dbReference type="Proteomes" id="UP000295257"/>
    </source>
</evidence>
<name>A0A4R5NEC1_9LACO</name>
<sequence length="338" mass="35895">MNVALIVTIVLVMAVVFVNGWTDAPNAIATAVSTRVLRPNIAIYIAVVMNFLGALVMTFFNAQVAETISNIVSFDGAGNTSQIALAASLFAIVTWAVAAWWFGIPTSESHALIAGLTGAAMALGGLNAVNMTEWWKVIIGLIVSTVFGLGGGYIITKLVILIFRPINRLIANKFFTVGQALSAMAMAFLHGAQDGQKFMGVFMLTLYYNGLVGKTAGGGFAIPIWVMVLCSVTMGLGTSVGGMRIIKSVGMDMVKLERYQGFSADLGAAITLFFSSLFGIPVSTTHTKTTAIMGAGAAKRFSSVDWSVVRDMVLAWVLTFPGCGLIAYFMSKLFMAIF</sequence>
<gene>
    <name evidence="7" type="ORF">C5L30_002365</name>
</gene>
<dbReference type="Pfam" id="PF01384">
    <property type="entry name" value="PHO4"/>
    <property type="match status" value="1"/>
</dbReference>
<feature type="transmembrane region" description="Helical" evidence="6">
    <location>
        <begin position="41"/>
        <end position="62"/>
    </location>
</feature>
<evidence type="ECO:0000256" key="3">
    <source>
        <dbReference type="ARBA" id="ARBA00022692"/>
    </source>
</evidence>
<dbReference type="PANTHER" id="PTHR11101:SF80">
    <property type="entry name" value="PHOSPHATE TRANSPORTER"/>
    <property type="match status" value="1"/>
</dbReference>
<comment type="caution">
    <text evidence="7">The sequence shown here is derived from an EMBL/GenBank/DDBJ whole genome shotgun (WGS) entry which is preliminary data.</text>
</comment>
<feature type="transmembrane region" description="Helical" evidence="6">
    <location>
        <begin position="222"/>
        <end position="241"/>
    </location>
</feature>
<evidence type="ECO:0000256" key="6">
    <source>
        <dbReference type="SAM" id="Phobius"/>
    </source>
</evidence>
<proteinExistence type="predicted"/>
<organism evidence="7 8">
    <name type="scientific">Companilactobacillus farciminis</name>
    <dbReference type="NCBI Taxonomy" id="1612"/>
    <lineage>
        <taxon>Bacteria</taxon>
        <taxon>Bacillati</taxon>
        <taxon>Bacillota</taxon>
        <taxon>Bacilli</taxon>
        <taxon>Lactobacillales</taxon>
        <taxon>Lactobacillaceae</taxon>
        <taxon>Companilactobacillus</taxon>
    </lineage>
</organism>
<dbReference type="InterPro" id="IPR001204">
    <property type="entry name" value="Phos_transporter"/>
</dbReference>
<feature type="transmembrane region" description="Helical" evidence="6">
    <location>
        <begin position="110"/>
        <end position="130"/>
    </location>
</feature>
<evidence type="ECO:0008006" key="9">
    <source>
        <dbReference type="Google" id="ProtNLM"/>
    </source>
</evidence>
<dbReference type="EMBL" id="PUFN01000019">
    <property type="protein sequence ID" value="TDG71785.1"/>
    <property type="molecule type" value="Genomic_DNA"/>
</dbReference>
<reference evidence="7 8" key="1">
    <citation type="journal article" date="2019" name="Appl. Microbiol. Biotechnol.">
        <title>Uncovering carbohydrate metabolism through a genotype-phenotype association study of 56 lactic acid bacteria genomes.</title>
        <authorList>
            <person name="Buron-Moles G."/>
            <person name="Chailyan A."/>
            <person name="Dolejs I."/>
            <person name="Forster J."/>
            <person name="Miks M.H."/>
        </authorList>
    </citation>
    <scope>NUCLEOTIDE SEQUENCE [LARGE SCALE GENOMIC DNA]</scope>
    <source>
        <strain evidence="7 8">ATCC 29644</strain>
    </source>
</reference>
<comment type="subcellular location">
    <subcellularLocation>
        <location evidence="1">Membrane</location>
        <topology evidence="1">Multi-pass membrane protein</topology>
    </subcellularLocation>
</comment>
<protein>
    <recommendedName>
        <fullName evidence="9">Inorganic phosphate transporter PiT</fullName>
    </recommendedName>
</protein>
<dbReference type="Proteomes" id="UP000295257">
    <property type="component" value="Unassembled WGS sequence"/>
</dbReference>
<keyword evidence="8" id="KW-1185">Reference proteome</keyword>
<dbReference type="OrthoDB" id="9779554at2"/>
<keyword evidence="2" id="KW-0813">Transport</keyword>
<feature type="transmembrane region" description="Helical" evidence="6">
    <location>
        <begin position="137"/>
        <end position="163"/>
    </location>
</feature>
<feature type="transmembrane region" description="Helical" evidence="6">
    <location>
        <begin position="262"/>
        <end position="280"/>
    </location>
</feature>
<dbReference type="GO" id="GO:0035435">
    <property type="term" value="P:phosphate ion transmembrane transport"/>
    <property type="evidence" value="ECO:0007669"/>
    <property type="project" value="TreeGrafter"/>
</dbReference>
<keyword evidence="4 6" id="KW-1133">Transmembrane helix</keyword>
<evidence type="ECO:0000256" key="4">
    <source>
        <dbReference type="ARBA" id="ARBA00022989"/>
    </source>
</evidence>
<dbReference type="GO" id="GO:0016020">
    <property type="term" value="C:membrane"/>
    <property type="evidence" value="ECO:0007669"/>
    <property type="project" value="UniProtKB-SubCell"/>
</dbReference>
<dbReference type="STRING" id="1612.ABB44_07130"/>
<feature type="transmembrane region" description="Helical" evidence="6">
    <location>
        <begin position="83"/>
        <end position="104"/>
    </location>
</feature>
<dbReference type="GO" id="GO:0005315">
    <property type="term" value="F:phosphate transmembrane transporter activity"/>
    <property type="evidence" value="ECO:0007669"/>
    <property type="project" value="InterPro"/>
</dbReference>
<evidence type="ECO:0000256" key="1">
    <source>
        <dbReference type="ARBA" id="ARBA00004141"/>
    </source>
</evidence>